<name>A0ABD1PU57_9LAMI</name>
<reference evidence="2" key="1">
    <citation type="submission" date="2024-07" db="EMBL/GenBank/DDBJ databases">
        <title>Two chromosome-level genome assemblies of Korean endemic species Abeliophyllum distichum and Forsythia ovata (Oleaceae).</title>
        <authorList>
            <person name="Jang H."/>
        </authorList>
    </citation>
    <scope>NUCLEOTIDE SEQUENCE [LARGE SCALE GENOMIC DNA]</scope>
</reference>
<comment type="caution">
    <text evidence="1">The sequence shown here is derived from an EMBL/GenBank/DDBJ whole genome shotgun (WGS) entry which is preliminary data.</text>
</comment>
<gene>
    <name evidence="1" type="ORF">Adt_41912</name>
</gene>
<protein>
    <submittedName>
        <fullName evidence="1">Late blight resistance proteinR1A-10</fullName>
    </submittedName>
</protein>
<accession>A0ABD1PU57</accession>
<proteinExistence type="predicted"/>
<evidence type="ECO:0000313" key="1">
    <source>
        <dbReference type="EMBL" id="KAL2466061.1"/>
    </source>
</evidence>
<dbReference type="EMBL" id="JBFOLK010000013">
    <property type="protein sequence ID" value="KAL2466061.1"/>
    <property type="molecule type" value="Genomic_DNA"/>
</dbReference>
<evidence type="ECO:0000313" key="2">
    <source>
        <dbReference type="Proteomes" id="UP001604336"/>
    </source>
</evidence>
<keyword evidence="2" id="KW-1185">Reference proteome</keyword>
<sequence length="145" mass="16832">MDDLSSESSEQRDTLREALFRILFDNMYLVSTHNRHVIEALWNLESLPKPRNLEDLDETNNHFQELVSLGKKLKLLFQVPNQQIISNITPTPNPNQVVAAFIDFLLLMLELFLRFEFDPDLIACFMVQLKFSGQSLDFLLLSFGD</sequence>
<dbReference type="Proteomes" id="UP001604336">
    <property type="component" value="Unassembled WGS sequence"/>
</dbReference>
<dbReference type="AlphaFoldDB" id="A0ABD1PU57"/>
<organism evidence="1 2">
    <name type="scientific">Abeliophyllum distichum</name>
    <dbReference type="NCBI Taxonomy" id="126358"/>
    <lineage>
        <taxon>Eukaryota</taxon>
        <taxon>Viridiplantae</taxon>
        <taxon>Streptophyta</taxon>
        <taxon>Embryophyta</taxon>
        <taxon>Tracheophyta</taxon>
        <taxon>Spermatophyta</taxon>
        <taxon>Magnoliopsida</taxon>
        <taxon>eudicotyledons</taxon>
        <taxon>Gunneridae</taxon>
        <taxon>Pentapetalae</taxon>
        <taxon>asterids</taxon>
        <taxon>lamiids</taxon>
        <taxon>Lamiales</taxon>
        <taxon>Oleaceae</taxon>
        <taxon>Forsythieae</taxon>
        <taxon>Abeliophyllum</taxon>
    </lineage>
</organism>